<dbReference type="Pfam" id="PF00890">
    <property type="entry name" value="FAD_binding_2"/>
    <property type="match status" value="1"/>
</dbReference>
<keyword evidence="1" id="KW-0285">Flavoprotein</keyword>
<gene>
    <name evidence="4" type="ORF">S06H3_63799</name>
</gene>
<evidence type="ECO:0000256" key="1">
    <source>
        <dbReference type="ARBA" id="ARBA00022630"/>
    </source>
</evidence>
<accession>X1QX04</accession>
<dbReference type="InterPro" id="IPR036188">
    <property type="entry name" value="FAD/NAD-bd_sf"/>
</dbReference>
<name>X1QX04_9ZZZZ</name>
<dbReference type="AlphaFoldDB" id="X1QX04"/>
<evidence type="ECO:0000313" key="4">
    <source>
        <dbReference type="EMBL" id="GAI47819.1"/>
    </source>
</evidence>
<evidence type="ECO:0000256" key="2">
    <source>
        <dbReference type="ARBA" id="ARBA00023002"/>
    </source>
</evidence>
<feature type="non-terminal residue" evidence="4">
    <location>
        <position position="51"/>
    </location>
</feature>
<protein>
    <recommendedName>
        <fullName evidence="3">FAD-dependent oxidoreductase 2 FAD-binding domain-containing protein</fullName>
    </recommendedName>
</protein>
<keyword evidence="2" id="KW-0560">Oxidoreductase</keyword>
<dbReference type="GO" id="GO:0016491">
    <property type="term" value="F:oxidoreductase activity"/>
    <property type="evidence" value="ECO:0007669"/>
    <property type="project" value="UniProtKB-KW"/>
</dbReference>
<comment type="caution">
    <text evidence="4">The sequence shown here is derived from an EMBL/GenBank/DDBJ whole genome shotgun (WGS) entry which is preliminary data.</text>
</comment>
<dbReference type="EMBL" id="BARV01042418">
    <property type="protein sequence ID" value="GAI47819.1"/>
    <property type="molecule type" value="Genomic_DNA"/>
</dbReference>
<evidence type="ECO:0000259" key="3">
    <source>
        <dbReference type="Pfam" id="PF00890"/>
    </source>
</evidence>
<proteinExistence type="predicted"/>
<dbReference type="InterPro" id="IPR003953">
    <property type="entry name" value="FAD-dep_OxRdtase_2_FAD-bd"/>
</dbReference>
<sequence>MNIAQGGIAAVFGKDDSIKNHIKDTLNGGEGLGQAKAVEIMVKKGPGLVQE</sequence>
<dbReference type="Gene3D" id="3.50.50.60">
    <property type="entry name" value="FAD/NAD(P)-binding domain"/>
    <property type="match status" value="1"/>
</dbReference>
<organism evidence="4">
    <name type="scientific">marine sediment metagenome</name>
    <dbReference type="NCBI Taxonomy" id="412755"/>
    <lineage>
        <taxon>unclassified sequences</taxon>
        <taxon>metagenomes</taxon>
        <taxon>ecological metagenomes</taxon>
    </lineage>
</organism>
<reference evidence="4" key="1">
    <citation type="journal article" date="2014" name="Front. Microbiol.">
        <title>High frequency of phylogenetically diverse reductive dehalogenase-homologous genes in deep subseafloor sedimentary metagenomes.</title>
        <authorList>
            <person name="Kawai M."/>
            <person name="Futagami T."/>
            <person name="Toyoda A."/>
            <person name="Takaki Y."/>
            <person name="Nishi S."/>
            <person name="Hori S."/>
            <person name="Arai W."/>
            <person name="Tsubouchi T."/>
            <person name="Morono Y."/>
            <person name="Uchiyama I."/>
            <person name="Ito T."/>
            <person name="Fujiyama A."/>
            <person name="Inagaki F."/>
            <person name="Takami H."/>
        </authorList>
    </citation>
    <scope>NUCLEOTIDE SEQUENCE</scope>
    <source>
        <strain evidence="4">Expedition CK06-06</strain>
    </source>
</reference>
<feature type="domain" description="FAD-dependent oxidoreductase 2 FAD-binding" evidence="3">
    <location>
        <begin position="3"/>
        <end position="51"/>
    </location>
</feature>